<dbReference type="Proteomes" id="UP000694845">
    <property type="component" value="Unplaced"/>
</dbReference>
<name>A0A8B7XQ71_ACAPL</name>
<evidence type="ECO:0000256" key="4">
    <source>
        <dbReference type="ARBA" id="ARBA00022989"/>
    </source>
</evidence>
<dbReference type="GO" id="GO:0012505">
    <property type="term" value="C:endomembrane system"/>
    <property type="evidence" value="ECO:0007669"/>
    <property type="project" value="UniProtKB-SubCell"/>
</dbReference>
<evidence type="ECO:0000313" key="8">
    <source>
        <dbReference type="Proteomes" id="UP000694845"/>
    </source>
</evidence>
<feature type="transmembrane region" description="Helical" evidence="6">
    <location>
        <begin position="335"/>
        <end position="352"/>
    </location>
</feature>
<keyword evidence="3 6" id="KW-0812">Transmembrane</keyword>
<accession>A0A8B7XQ71</accession>
<evidence type="ECO:0000313" key="9">
    <source>
        <dbReference type="RefSeq" id="XP_022082155.1"/>
    </source>
</evidence>
<dbReference type="PANTHER" id="PTHR12459:SF15">
    <property type="entry name" value="TRANSMEMBRANE PROTEIN 135"/>
    <property type="match status" value="1"/>
</dbReference>
<feature type="transmembrane region" description="Helical" evidence="6">
    <location>
        <begin position="151"/>
        <end position="170"/>
    </location>
</feature>
<feature type="domain" description="Transmembrane protein 135 N-terminal" evidence="7">
    <location>
        <begin position="12"/>
        <end position="139"/>
    </location>
</feature>
<dbReference type="AlphaFoldDB" id="A0A8B7XQ71"/>
<dbReference type="KEGG" id="aplc:110974657"/>
<feature type="transmembrane region" description="Helical" evidence="6">
    <location>
        <begin position="124"/>
        <end position="145"/>
    </location>
</feature>
<feature type="transmembrane region" description="Helical" evidence="6">
    <location>
        <begin position="99"/>
        <end position="115"/>
    </location>
</feature>
<organism evidence="8 9">
    <name type="scientific">Acanthaster planci</name>
    <name type="common">Crown-of-thorns starfish</name>
    <dbReference type="NCBI Taxonomy" id="133434"/>
    <lineage>
        <taxon>Eukaryota</taxon>
        <taxon>Metazoa</taxon>
        <taxon>Echinodermata</taxon>
        <taxon>Eleutherozoa</taxon>
        <taxon>Asterozoa</taxon>
        <taxon>Asteroidea</taxon>
        <taxon>Valvatacea</taxon>
        <taxon>Valvatida</taxon>
        <taxon>Acanthasteridae</taxon>
        <taxon>Acanthaster</taxon>
    </lineage>
</organism>
<feature type="transmembrane region" description="Helical" evidence="6">
    <location>
        <begin position="38"/>
        <end position="54"/>
    </location>
</feature>
<dbReference type="InterPro" id="IPR026749">
    <property type="entry name" value="Tmem135"/>
</dbReference>
<dbReference type="PANTHER" id="PTHR12459">
    <property type="entry name" value="TRANSMEMBRANE PROTEIN 135-RELATED"/>
    <property type="match status" value="1"/>
</dbReference>
<sequence length="473" mass="53279">MVAPSKLWQVCSCYEMCHCWNPSCIGASWDIAKASWRYSFRTYLIFYTVSSLIFHKGIPSLRHLLVDVLRSSNFLACNAIVFISSICAFRQVLGRFFRWFVWGPACVASAVAISMEKKSRRAPLALYMVTLAIELLINIFLSRGWVKPIKYGEVILFSVSSAVALFLFRYGNMLKRDSLSALKLLVGVQEMPAELQPDEVRLQVTGNEKGSPREVSPTLQRQTFLSALRETLNSKCLQLVNWLKSLHKHRLCQHQSSCMYYVLQASIRKFAVGYAVQAALNLLRALPRVTTRPGLLVQALVRQDNFGLALFLSLFVGIFRSLSCLLRWLRNKDSPLHALIAGGAAGVSSIFYRSTTISLYFASKIIESLLIKGQQQGVIPVIPHAQSIVYALSTATVLHAGAYEPHNIRPAYWKFLLDLTGDNFGKMNRMLIAHLGTDSTRIYPDWPTYPDVSKLRLVDKDGMCVESLQPKRL</sequence>
<keyword evidence="5 6" id="KW-0472">Membrane</keyword>
<dbReference type="GeneID" id="110974657"/>
<dbReference type="RefSeq" id="XP_022082155.1">
    <property type="nucleotide sequence ID" value="XM_022226463.1"/>
</dbReference>
<protein>
    <submittedName>
        <fullName evidence="9">Transmembrane protein 135-like isoform X1</fullName>
    </submittedName>
</protein>
<gene>
    <name evidence="9" type="primary">LOC110974657</name>
</gene>
<evidence type="ECO:0000256" key="2">
    <source>
        <dbReference type="ARBA" id="ARBA00008924"/>
    </source>
</evidence>
<evidence type="ECO:0000256" key="6">
    <source>
        <dbReference type="SAM" id="Phobius"/>
    </source>
</evidence>
<dbReference type="InterPro" id="IPR031926">
    <property type="entry name" value="TMEM135_N"/>
</dbReference>
<dbReference type="Pfam" id="PF15982">
    <property type="entry name" value="TMEM135_C_rich"/>
    <property type="match status" value="1"/>
</dbReference>
<feature type="transmembrane region" description="Helical" evidence="6">
    <location>
        <begin position="74"/>
        <end position="93"/>
    </location>
</feature>
<evidence type="ECO:0000256" key="3">
    <source>
        <dbReference type="ARBA" id="ARBA00022692"/>
    </source>
</evidence>
<evidence type="ECO:0000256" key="1">
    <source>
        <dbReference type="ARBA" id="ARBA00004127"/>
    </source>
</evidence>
<evidence type="ECO:0000256" key="5">
    <source>
        <dbReference type="ARBA" id="ARBA00023136"/>
    </source>
</evidence>
<keyword evidence="8" id="KW-1185">Reference proteome</keyword>
<keyword evidence="4 6" id="KW-1133">Transmembrane helix</keyword>
<proteinExistence type="inferred from homology"/>
<comment type="similarity">
    <text evidence="2">Belongs to the TMEM135 family.</text>
</comment>
<feature type="transmembrane region" description="Helical" evidence="6">
    <location>
        <begin position="306"/>
        <end position="329"/>
    </location>
</feature>
<evidence type="ECO:0000259" key="7">
    <source>
        <dbReference type="Pfam" id="PF15982"/>
    </source>
</evidence>
<reference evidence="9" key="1">
    <citation type="submission" date="2025-08" db="UniProtKB">
        <authorList>
            <consortium name="RefSeq"/>
        </authorList>
    </citation>
    <scope>IDENTIFICATION</scope>
</reference>
<comment type="subcellular location">
    <subcellularLocation>
        <location evidence="1">Endomembrane system</location>
        <topology evidence="1">Multi-pass membrane protein</topology>
    </subcellularLocation>
</comment>
<dbReference type="OrthoDB" id="291792at2759"/>